<dbReference type="Pfam" id="PF01475">
    <property type="entry name" value="FUR"/>
    <property type="match status" value="1"/>
</dbReference>
<evidence type="ECO:0000313" key="3">
    <source>
        <dbReference type="Proteomes" id="UP000320496"/>
    </source>
</evidence>
<feature type="binding site" evidence="1">
    <location>
        <position position="107"/>
    </location>
    <ligand>
        <name>Zn(2+)</name>
        <dbReference type="ChEBI" id="CHEBI:29105"/>
    </ligand>
</feature>
<dbReference type="SUPFAM" id="SSF46785">
    <property type="entry name" value="Winged helix' DNA-binding domain"/>
    <property type="match status" value="1"/>
</dbReference>
<dbReference type="GO" id="GO:0045892">
    <property type="term" value="P:negative regulation of DNA-templated transcription"/>
    <property type="evidence" value="ECO:0007669"/>
    <property type="project" value="TreeGrafter"/>
</dbReference>
<dbReference type="InterPro" id="IPR002481">
    <property type="entry name" value="FUR"/>
</dbReference>
<dbReference type="GO" id="GO:0008270">
    <property type="term" value="F:zinc ion binding"/>
    <property type="evidence" value="ECO:0007669"/>
    <property type="project" value="TreeGrafter"/>
</dbReference>
<dbReference type="GO" id="GO:1900376">
    <property type="term" value="P:regulation of secondary metabolite biosynthetic process"/>
    <property type="evidence" value="ECO:0007669"/>
    <property type="project" value="TreeGrafter"/>
</dbReference>
<dbReference type="GO" id="GO:0000976">
    <property type="term" value="F:transcription cis-regulatory region binding"/>
    <property type="evidence" value="ECO:0007669"/>
    <property type="project" value="TreeGrafter"/>
</dbReference>
<accession>A0A517Z9V6</accession>
<feature type="binding site" evidence="1">
    <location>
        <position position="147"/>
    </location>
    <ligand>
        <name>Zn(2+)</name>
        <dbReference type="ChEBI" id="CHEBI:29105"/>
    </ligand>
</feature>
<protein>
    <submittedName>
        <fullName evidence="2">Transcriptional regulator PerR</fullName>
    </submittedName>
</protein>
<keyword evidence="1" id="KW-0479">Metal-binding</keyword>
<gene>
    <name evidence="2" type="primary">perR</name>
    <name evidence="2" type="ORF">Mal4_36140</name>
</gene>
<proteinExistence type="predicted"/>
<feature type="binding site" evidence="1">
    <location>
        <position position="110"/>
    </location>
    <ligand>
        <name>Zn(2+)</name>
        <dbReference type="ChEBI" id="CHEBI:29105"/>
    </ligand>
</feature>
<keyword evidence="1" id="KW-0862">Zinc</keyword>
<evidence type="ECO:0000256" key="1">
    <source>
        <dbReference type="PIRSR" id="PIRSR602481-1"/>
    </source>
</evidence>
<dbReference type="KEGG" id="mri:Mal4_36140"/>
<dbReference type="Proteomes" id="UP000320496">
    <property type="component" value="Chromosome"/>
</dbReference>
<dbReference type="AlphaFoldDB" id="A0A517Z9V6"/>
<dbReference type="EMBL" id="CP036275">
    <property type="protein sequence ID" value="QDU39275.1"/>
    <property type="molecule type" value="Genomic_DNA"/>
</dbReference>
<dbReference type="OrthoDB" id="8659436at2"/>
<dbReference type="PANTHER" id="PTHR33202:SF7">
    <property type="entry name" value="FERRIC UPTAKE REGULATION PROTEIN"/>
    <property type="match status" value="1"/>
</dbReference>
<dbReference type="InterPro" id="IPR036390">
    <property type="entry name" value="WH_DNA-bd_sf"/>
</dbReference>
<dbReference type="InterPro" id="IPR036388">
    <property type="entry name" value="WH-like_DNA-bd_sf"/>
</dbReference>
<reference evidence="2 3" key="1">
    <citation type="submission" date="2019-02" db="EMBL/GenBank/DDBJ databases">
        <title>Deep-cultivation of Planctomycetes and their phenomic and genomic characterization uncovers novel biology.</title>
        <authorList>
            <person name="Wiegand S."/>
            <person name="Jogler M."/>
            <person name="Boedeker C."/>
            <person name="Pinto D."/>
            <person name="Vollmers J."/>
            <person name="Rivas-Marin E."/>
            <person name="Kohn T."/>
            <person name="Peeters S.H."/>
            <person name="Heuer A."/>
            <person name="Rast P."/>
            <person name="Oberbeckmann S."/>
            <person name="Bunk B."/>
            <person name="Jeske O."/>
            <person name="Meyerdierks A."/>
            <person name="Storesund J.E."/>
            <person name="Kallscheuer N."/>
            <person name="Luecker S."/>
            <person name="Lage O.M."/>
            <person name="Pohl T."/>
            <person name="Merkel B.J."/>
            <person name="Hornburger P."/>
            <person name="Mueller R.-W."/>
            <person name="Bruemmer F."/>
            <person name="Labrenz M."/>
            <person name="Spormann A.M."/>
            <person name="Op den Camp H."/>
            <person name="Overmann J."/>
            <person name="Amann R."/>
            <person name="Jetten M.S.M."/>
            <person name="Mascher T."/>
            <person name="Medema M.H."/>
            <person name="Devos D.P."/>
            <person name="Kaster A.-K."/>
            <person name="Ovreas L."/>
            <person name="Rohde M."/>
            <person name="Galperin M.Y."/>
            <person name="Jogler C."/>
        </authorList>
    </citation>
    <scope>NUCLEOTIDE SEQUENCE [LARGE SCALE GENOMIC DNA]</scope>
    <source>
        <strain evidence="2 3">Mal4</strain>
    </source>
</reference>
<dbReference type="GO" id="GO:0003700">
    <property type="term" value="F:DNA-binding transcription factor activity"/>
    <property type="evidence" value="ECO:0007669"/>
    <property type="project" value="InterPro"/>
</dbReference>
<dbReference type="PANTHER" id="PTHR33202">
    <property type="entry name" value="ZINC UPTAKE REGULATION PROTEIN"/>
    <property type="match status" value="1"/>
</dbReference>
<sequence length="153" mass="16893">MAAKARRVNPDEIQEIRELLRSSGIRATPARIAVLQELRGAHAPLTHADVAEKLVPLGFDKATVFRNLADLTEAELISRTELGDHVWRFEVIDPERPGGDKHPHFVCVECGSVTCLGDMQFTTGSRRRAKEIARITEILIKGHCADCETVEAG</sequence>
<feature type="binding site" evidence="1">
    <location>
        <position position="144"/>
    </location>
    <ligand>
        <name>Zn(2+)</name>
        <dbReference type="ChEBI" id="CHEBI:29105"/>
    </ligand>
</feature>
<evidence type="ECO:0000313" key="2">
    <source>
        <dbReference type="EMBL" id="QDU39275.1"/>
    </source>
</evidence>
<dbReference type="Gene3D" id="1.10.10.10">
    <property type="entry name" value="Winged helix-like DNA-binding domain superfamily/Winged helix DNA-binding domain"/>
    <property type="match status" value="1"/>
</dbReference>
<name>A0A517Z9V6_9PLAN</name>
<organism evidence="2 3">
    <name type="scientific">Maioricimonas rarisocia</name>
    <dbReference type="NCBI Taxonomy" id="2528026"/>
    <lineage>
        <taxon>Bacteria</taxon>
        <taxon>Pseudomonadati</taxon>
        <taxon>Planctomycetota</taxon>
        <taxon>Planctomycetia</taxon>
        <taxon>Planctomycetales</taxon>
        <taxon>Planctomycetaceae</taxon>
        <taxon>Maioricimonas</taxon>
    </lineage>
</organism>
<comment type="cofactor">
    <cofactor evidence="1">
        <name>Zn(2+)</name>
        <dbReference type="ChEBI" id="CHEBI:29105"/>
    </cofactor>
    <text evidence="1">Binds 1 zinc ion per subunit.</text>
</comment>
<keyword evidence="3" id="KW-1185">Reference proteome</keyword>
<dbReference type="RefSeq" id="WP_145370479.1">
    <property type="nucleotide sequence ID" value="NZ_CP036275.1"/>
</dbReference>